<dbReference type="Pfam" id="PF13305">
    <property type="entry name" value="TetR_C_33"/>
    <property type="match status" value="1"/>
</dbReference>
<dbReference type="RefSeq" id="WP_179445764.1">
    <property type="nucleotide sequence ID" value="NZ_JACBZS010000001.1"/>
</dbReference>
<dbReference type="GO" id="GO:0003677">
    <property type="term" value="F:DNA binding"/>
    <property type="evidence" value="ECO:0007669"/>
    <property type="project" value="UniProtKB-UniRule"/>
</dbReference>
<dbReference type="Proteomes" id="UP000527616">
    <property type="component" value="Unassembled WGS sequence"/>
</dbReference>
<reference evidence="6 7" key="1">
    <citation type="submission" date="2020-07" db="EMBL/GenBank/DDBJ databases">
        <title>Sequencing the genomes of 1000 actinobacteria strains.</title>
        <authorList>
            <person name="Klenk H.-P."/>
        </authorList>
    </citation>
    <scope>NUCLEOTIDE SEQUENCE [LARGE SCALE GENOMIC DNA]</scope>
    <source>
        <strain evidence="6 7">DSM 103164</strain>
    </source>
</reference>
<dbReference type="Pfam" id="PF00440">
    <property type="entry name" value="TetR_N"/>
    <property type="match status" value="1"/>
</dbReference>
<evidence type="ECO:0000256" key="2">
    <source>
        <dbReference type="ARBA" id="ARBA00023125"/>
    </source>
</evidence>
<keyword evidence="7" id="KW-1185">Reference proteome</keyword>
<evidence type="ECO:0000256" key="3">
    <source>
        <dbReference type="ARBA" id="ARBA00023163"/>
    </source>
</evidence>
<dbReference type="PROSITE" id="PS50977">
    <property type="entry name" value="HTH_TETR_2"/>
    <property type="match status" value="1"/>
</dbReference>
<protein>
    <submittedName>
        <fullName evidence="6">AcrR family transcriptional regulator</fullName>
    </submittedName>
</protein>
<sequence length="183" mass="19349">MSYHHGDLRQAFLAAAARAIEADGIDSLNLRALARELGVTHTAPRHHFGDRRGVLTALASQGHDLLTDQLAKHERLIDSGVAYVLFAVAHPAHFRVMFAPELLDNDDPTLGAARDRLADELTRGAGQPRGASPSGDPALLAPWGLAHGIATLAVAGNLGPTDTPAFRKLVRATLGRLATTSHA</sequence>
<accession>A0A7Z0DAW7</accession>
<keyword evidence="3" id="KW-0804">Transcription</keyword>
<name>A0A7Z0DAW7_9ACTN</name>
<dbReference type="SUPFAM" id="SSF48498">
    <property type="entry name" value="Tetracyclin repressor-like, C-terminal domain"/>
    <property type="match status" value="1"/>
</dbReference>
<organism evidence="6 7">
    <name type="scientific">Naumannella cuiyingiana</name>
    <dbReference type="NCBI Taxonomy" id="1347891"/>
    <lineage>
        <taxon>Bacteria</taxon>
        <taxon>Bacillati</taxon>
        <taxon>Actinomycetota</taxon>
        <taxon>Actinomycetes</taxon>
        <taxon>Propionibacteriales</taxon>
        <taxon>Propionibacteriaceae</taxon>
        <taxon>Naumannella</taxon>
    </lineage>
</organism>
<feature type="domain" description="HTH tetR-type" evidence="5">
    <location>
        <begin position="6"/>
        <end position="66"/>
    </location>
</feature>
<keyword evidence="1" id="KW-0805">Transcription regulation</keyword>
<dbReference type="EMBL" id="JACBZS010000001">
    <property type="protein sequence ID" value="NYI72012.1"/>
    <property type="molecule type" value="Genomic_DNA"/>
</dbReference>
<evidence type="ECO:0000259" key="5">
    <source>
        <dbReference type="PROSITE" id="PS50977"/>
    </source>
</evidence>
<comment type="caution">
    <text evidence="6">The sequence shown here is derived from an EMBL/GenBank/DDBJ whole genome shotgun (WGS) entry which is preliminary data.</text>
</comment>
<dbReference type="InterPro" id="IPR001647">
    <property type="entry name" value="HTH_TetR"/>
</dbReference>
<dbReference type="InterPro" id="IPR036271">
    <property type="entry name" value="Tet_transcr_reg_TetR-rel_C_sf"/>
</dbReference>
<proteinExistence type="predicted"/>
<gene>
    <name evidence="6" type="ORF">GGQ54_002572</name>
</gene>
<evidence type="ECO:0000256" key="4">
    <source>
        <dbReference type="PROSITE-ProRule" id="PRU00335"/>
    </source>
</evidence>
<keyword evidence="2 4" id="KW-0238">DNA-binding</keyword>
<evidence type="ECO:0000313" key="6">
    <source>
        <dbReference type="EMBL" id="NYI72012.1"/>
    </source>
</evidence>
<evidence type="ECO:0000313" key="7">
    <source>
        <dbReference type="Proteomes" id="UP000527616"/>
    </source>
</evidence>
<dbReference type="SUPFAM" id="SSF46689">
    <property type="entry name" value="Homeodomain-like"/>
    <property type="match status" value="1"/>
</dbReference>
<dbReference type="Gene3D" id="1.10.357.10">
    <property type="entry name" value="Tetracycline Repressor, domain 2"/>
    <property type="match status" value="1"/>
</dbReference>
<dbReference type="InterPro" id="IPR009057">
    <property type="entry name" value="Homeodomain-like_sf"/>
</dbReference>
<dbReference type="AlphaFoldDB" id="A0A7Z0DAW7"/>
<evidence type="ECO:0000256" key="1">
    <source>
        <dbReference type="ARBA" id="ARBA00023015"/>
    </source>
</evidence>
<dbReference type="InterPro" id="IPR025996">
    <property type="entry name" value="MT1864/Rv1816-like_C"/>
</dbReference>
<feature type="DNA-binding region" description="H-T-H motif" evidence="4">
    <location>
        <begin position="29"/>
        <end position="48"/>
    </location>
</feature>